<accession>A0A392UZC2</accession>
<keyword evidence="3" id="KW-1185">Reference proteome</keyword>
<dbReference type="EMBL" id="LXQA011013517">
    <property type="protein sequence ID" value="MCI81217.1"/>
    <property type="molecule type" value="Genomic_DNA"/>
</dbReference>
<feature type="compositionally biased region" description="Acidic residues" evidence="1">
    <location>
        <begin position="15"/>
        <end position="35"/>
    </location>
</feature>
<proteinExistence type="predicted"/>
<reference evidence="2 3" key="1">
    <citation type="journal article" date="2018" name="Front. Plant Sci.">
        <title>Red Clover (Trifolium pratense) and Zigzag Clover (T. medium) - A Picture of Genomic Similarities and Differences.</title>
        <authorList>
            <person name="Dluhosova J."/>
            <person name="Istvanek J."/>
            <person name="Nedelnik J."/>
            <person name="Repkova J."/>
        </authorList>
    </citation>
    <scope>NUCLEOTIDE SEQUENCE [LARGE SCALE GENOMIC DNA]</scope>
    <source>
        <strain evidence="3">cv. 10/8</strain>
        <tissue evidence="2">Leaf</tissue>
    </source>
</reference>
<name>A0A392UZC2_9FABA</name>
<comment type="caution">
    <text evidence="2">The sequence shown here is derived from an EMBL/GenBank/DDBJ whole genome shotgun (WGS) entry which is preliminary data.</text>
</comment>
<feature type="non-terminal residue" evidence="2">
    <location>
        <position position="1"/>
    </location>
</feature>
<evidence type="ECO:0000256" key="1">
    <source>
        <dbReference type="SAM" id="MobiDB-lite"/>
    </source>
</evidence>
<dbReference type="Proteomes" id="UP000265520">
    <property type="component" value="Unassembled WGS sequence"/>
</dbReference>
<evidence type="ECO:0000313" key="3">
    <source>
        <dbReference type="Proteomes" id="UP000265520"/>
    </source>
</evidence>
<protein>
    <submittedName>
        <fullName evidence="2">Uncharacterized protein</fullName>
    </submittedName>
</protein>
<evidence type="ECO:0000313" key="2">
    <source>
        <dbReference type="EMBL" id="MCI81217.1"/>
    </source>
</evidence>
<sequence length="74" mass="8187">KVVEECGYTLGDDSCLFEDEKDSEASEPEYEEGYGDPDTRRHMDALVEKIAEDFNEAEGLGVQEKRPVSSKGGV</sequence>
<feature type="region of interest" description="Disordered" evidence="1">
    <location>
        <begin position="14"/>
        <end position="39"/>
    </location>
</feature>
<feature type="non-terminal residue" evidence="2">
    <location>
        <position position="74"/>
    </location>
</feature>
<organism evidence="2 3">
    <name type="scientific">Trifolium medium</name>
    <dbReference type="NCBI Taxonomy" id="97028"/>
    <lineage>
        <taxon>Eukaryota</taxon>
        <taxon>Viridiplantae</taxon>
        <taxon>Streptophyta</taxon>
        <taxon>Embryophyta</taxon>
        <taxon>Tracheophyta</taxon>
        <taxon>Spermatophyta</taxon>
        <taxon>Magnoliopsida</taxon>
        <taxon>eudicotyledons</taxon>
        <taxon>Gunneridae</taxon>
        <taxon>Pentapetalae</taxon>
        <taxon>rosids</taxon>
        <taxon>fabids</taxon>
        <taxon>Fabales</taxon>
        <taxon>Fabaceae</taxon>
        <taxon>Papilionoideae</taxon>
        <taxon>50 kb inversion clade</taxon>
        <taxon>NPAAA clade</taxon>
        <taxon>Hologalegina</taxon>
        <taxon>IRL clade</taxon>
        <taxon>Trifolieae</taxon>
        <taxon>Trifolium</taxon>
    </lineage>
</organism>
<dbReference type="AlphaFoldDB" id="A0A392UZC2"/>